<dbReference type="RefSeq" id="WP_146173348.1">
    <property type="nucleotide sequence ID" value="NZ_QAYE01000008.1"/>
</dbReference>
<comment type="caution">
    <text evidence="1">The sequence shown here is derived from an EMBL/GenBank/DDBJ whole genome shotgun (WGS) entry which is preliminary data.</text>
</comment>
<dbReference type="InterPro" id="IPR036388">
    <property type="entry name" value="WH-like_DNA-bd_sf"/>
</dbReference>
<dbReference type="Gene3D" id="1.10.10.10">
    <property type="entry name" value="Winged helix-like DNA-binding domain superfamily/Winged helix DNA-binding domain"/>
    <property type="match status" value="1"/>
</dbReference>
<gene>
    <name evidence="1" type="ORF">C8J25_108182</name>
</gene>
<accession>A0A2T5U0S0</accession>
<dbReference type="SUPFAM" id="SSF46785">
    <property type="entry name" value="Winged helix' DNA-binding domain"/>
    <property type="match status" value="1"/>
</dbReference>
<evidence type="ECO:0008006" key="3">
    <source>
        <dbReference type="Google" id="ProtNLM"/>
    </source>
</evidence>
<sequence>MGAYSEVLPAKTSRKQQALDYISEYILEHGRSPAMGEIALALGVSDTRAKALVKKLAFEKMIERAAGAQRAITVPGLLERQLLDRMRSMGVVVNDDFRRGDRVLPLPQGHLPLVAILEHVPDVDAGDLHATPTY</sequence>
<dbReference type="Proteomes" id="UP000244013">
    <property type="component" value="Unassembled WGS sequence"/>
</dbReference>
<dbReference type="EMBL" id="QAYE01000008">
    <property type="protein sequence ID" value="PTW45090.1"/>
    <property type="molecule type" value="Genomic_DNA"/>
</dbReference>
<protein>
    <recommendedName>
        <fullName evidence="3">LexA DNA binding domain-containing protein</fullName>
    </recommendedName>
</protein>
<dbReference type="AlphaFoldDB" id="A0A2T5U0S0"/>
<evidence type="ECO:0000313" key="1">
    <source>
        <dbReference type="EMBL" id="PTW45090.1"/>
    </source>
</evidence>
<name>A0A2T5U0S0_9SPHN</name>
<reference evidence="1 2" key="1">
    <citation type="submission" date="2018-04" db="EMBL/GenBank/DDBJ databases">
        <title>Genomic Encyclopedia of Type Strains, Phase III (KMG-III): the genomes of soil and plant-associated and newly described type strains.</title>
        <authorList>
            <person name="Whitman W."/>
        </authorList>
    </citation>
    <scope>NUCLEOTIDE SEQUENCE [LARGE SCALE GENOMIC DNA]</scope>
    <source>
        <strain evidence="1 2">MA-olki</strain>
    </source>
</reference>
<organism evidence="1 2">
    <name type="scientific">Sphingomonas faeni</name>
    <dbReference type="NCBI Taxonomy" id="185950"/>
    <lineage>
        <taxon>Bacteria</taxon>
        <taxon>Pseudomonadati</taxon>
        <taxon>Pseudomonadota</taxon>
        <taxon>Alphaproteobacteria</taxon>
        <taxon>Sphingomonadales</taxon>
        <taxon>Sphingomonadaceae</taxon>
        <taxon>Sphingomonas</taxon>
    </lineage>
</organism>
<evidence type="ECO:0000313" key="2">
    <source>
        <dbReference type="Proteomes" id="UP000244013"/>
    </source>
</evidence>
<dbReference type="InterPro" id="IPR036390">
    <property type="entry name" value="WH_DNA-bd_sf"/>
</dbReference>
<proteinExistence type="predicted"/>
<dbReference type="GeneID" id="91007086"/>
<dbReference type="OrthoDB" id="7563056at2"/>